<dbReference type="Gene3D" id="1.10.510.10">
    <property type="entry name" value="Transferase(Phosphotransferase) domain 1"/>
    <property type="match status" value="1"/>
</dbReference>
<dbReference type="GO" id="GO:0004674">
    <property type="term" value="F:protein serine/threonine kinase activity"/>
    <property type="evidence" value="ECO:0007669"/>
    <property type="project" value="UniProtKB-KW"/>
</dbReference>
<feature type="compositionally biased region" description="Low complexity" evidence="15">
    <location>
        <begin position="1589"/>
        <end position="1622"/>
    </location>
</feature>
<keyword evidence="6" id="KW-0723">Serine/threonine-protein kinase</keyword>
<evidence type="ECO:0000256" key="14">
    <source>
        <dbReference type="ARBA" id="ARBA00048679"/>
    </source>
</evidence>
<dbReference type="PANTHER" id="PTHR24356">
    <property type="entry name" value="SERINE/THREONINE-PROTEIN KINASE"/>
    <property type="match status" value="1"/>
</dbReference>
<feature type="compositionally biased region" description="Low complexity" evidence="15">
    <location>
        <begin position="1463"/>
        <end position="1472"/>
    </location>
</feature>
<dbReference type="Gene3D" id="1.20.1480.20">
    <property type="entry name" value="MAST3 pre-PK domain-like"/>
    <property type="match status" value="1"/>
</dbReference>
<evidence type="ECO:0000256" key="3">
    <source>
        <dbReference type="ARBA" id="ARBA00009903"/>
    </source>
</evidence>
<dbReference type="SUPFAM" id="SSF56112">
    <property type="entry name" value="Protein kinase-like (PK-like)"/>
    <property type="match status" value="1"/>
</dbReference>
<feature type="compositionally biased region" description="Polar residues" evidence="15">
    <location>
        <begin position="1317"/>
        <end position="1326"/>
    </location>
</feature>
<keyword evidence="12" id="KW-0460">Magnesium</keyword>
<comment type="cofactor">
    <cofactor evidence="1">
        <name>Mg(2+)</name>
        <dbReference type="ChEBI" id="CHEBI:18420"/>
    </cofactor>
</comment>
<accession>A0A7R9KD99</accession>
<dbReference type="InterPro" id="IPR050236">
    <property type="entry name" value="Ser_Thr_kinase_AGC"/>
</dbReference>
<feature type="region of interest" description="Disordered" evidence="15">
    <location>
        <begin position="28"/>
        <end position="53"/>
    </location>
</feature>
<feature type="compositionally biased region" description="Basic residues" evidence="15">
    <location>
        <begin position="1213"/>
        <end position="1224"/>
    </location>
</feature>
<evidence type="ECO:0000256" key="2">
    <source>
        <dbReference type="ARBA" id="ARBA00004496"/>
    </source>
</evidence>
<dbReference type="PROSITE" id="PS00108">
    <property type="entry name" value="PROTEIN_KINASE_ST"/>
    <property type="match status" value="1"/>
</dbReference>
<feature type="region of interest" description="Disordered" evidence="15">
    <location>
        <begin position="118"/>
        <end position="173"/>
    </location>
</feature>
<feature type="region of interest" description="Disordered" evidence="15">
    <location>
        <begin position="1259"/>
        <end position="1279"/>
    </location>
</feature>
<organism evidence="19">
    <name type="scientific">Medioppia subpectinata</name>
    <dbReference type="NCBI Taxonomy" id="1979941"/>
    <lineage>
        <taxon>Eukaryota</taxon>
        <taxon>Metazoa</taxon>
        <taxon>Ecdysozoa</taxon>
        <taxon>Arthropoda</taxon>
        <taxon>Chelicerata</taxon>
        <taxon>Arachnida</taxon>
        <taxon>Acari</taxon>
        <taxon>Acariformes</taxon>
        <taxon>Sarcoptiformes</taxon>
        <taxon>Oribatida</taxon>
        <taxon>Brachypylina</taxon>
        <taxon>Oppioidea</taxon>
        <taxon>Oppiidae</taxon>
        <taxon>Medioppia</taxon>
    </lineage>
</organism>
<dbReference type="InterPro" id="IPR000961">
    <property type="entry name" value="AGC-kinase_C"/>
</dbReference>
<dbReference type="GO" id="GO:0000287">
    <property type="term" value="F:magnesium ion binding"/>
    <property type="evidence" value="ECO:0007669"/>
    <property type="project" value="InterPro"/>
</dbReference>
<feature type="compositionally biased region" description="Low complexity" evidence="15">
    <location>
        <begin position="1548"/>
        <end position="1561"/>
    </location>
</feature>
<dbReference type="InterPro" id="IPR037711">
    <property type="entry name" value="MAST"/>
</dbReference>
<keyword evidence="11" id="KW-0067">ATP-binding</keyword>
<dbReference type="GO" id="GO:0005524">
    <property type="term" value="F:ATP binding"/>
    <property type="evidence" value="ECO:0007669"/>
    <property type="project" value="UniProtKB-KW"/>
</dbReference>
<dbReference type="PROSITE" id="PS50106">
    <property type="entry name" value="PDZ"/>
    <property type="match status" value="1"/>
</dbReference>
<dbReference type="Proteomes" id="UP000759131">
    <property type="component" value="Unassembled WGS sequence"/>
</dbReference>
<keyword evidence="8" id="KW-0808">Transferase</keyword>
<evidence type="ECO:0000313" key="20">
    <source>
        <dbReference type="Proteomes" id="UP000759131"/>
    </source>
</evidence>
<dbReference type="EMBL" id="CAJPIZ010000395">
    <property type="protein sequence ID" value="CAG2101321.1"/>
    <property type="molecule type" value="Genomic_DNA"/>
</dbReference>
<feature type="compositionally biased region" description="Polar residues" evidence="15">
    <location>
        <begin position="1384"/>
        <end position="1394"/>
    </location>
</feature>
<feature type="region of interest" description="Disordered" evidence="15">
    <location>
        <begin position="875"/>
        <end position="954"/>
    </location>
</feature>
<feature type="compositionally biased region" description="Low complexity" evidence="15">
    <location>
        <begin position="1068"/>
        <end position="1079"/>
    </location>
</feature>
<feature type="compositionally biased region" description="Polar residues" evidence="15">
    <location>
        <begin position="1080"/>
        <end position="1093"/>
    </location>
</feature>
<evidence type="ECO:0000259" key="17">
    <source>
        <dbReference type="PROSITE" id="PS50106"/>
    </source>
</evidence>
<feature type="region of interest" description="Disordered" evidence="15">
    <location>
        <begin position="974"/>
        <end position="1034"/>
    </location>
</feature>
<evidence type="ECO:0000256" key="10">
    <source>
        <dbReference type="ARBA" id="ARBA00022777"/>
    </source>
</evidence>
<dbReference type="EC" id="2.7.11.1" evidence="4"/>
<dbReference type="InterPro" id="IPR000719">
    <property type="entry name" value="Prot_kinase_dom"/>
</dbReference>
<evidence type="ECO:0000259" key="18">
    <source>
        <dbReference type="PROSITE" id="PS51285"/>
    </source>
</evidence>
<feature type="domain" description="AGC-kinase C-terminal" evidence="18">
    <location>
        <begin position="784"/>
        <end position="852"/>
    </location>
</feature>
<evidence type="ECO:0000256" key="12">
    <source>
        <dbReference type="ARBA" id="ARBA00022842"/>
    </source>
</evidence>
<dbReference type="EMBL" id="OC854970">
    <property type="protein sequence ID" value="CAD7620891.1"/>
    <property type="molecule type" value="Genomic_DNA"/>
</dbReference>
<feature type="region of interest" description="Disordered" evidence="15">
    <location>
        <begin position="1183"/>
        <end position="1235"/>
    </location>
</feature>
<evidence type="ECO:0000256" key="11">
    <source>
        <dbReference type="ARBA" id="ARBA00022840"/>
    </source>
</evidence>
<feature type="compositionally biased region" description="Polar residues" evidence="15">
    <location>
        <begin position="974"/>
        <end position="983"/>
    </location>
</feature>
<evidence type="ECO:0000256" key="1">
    <source>
        <dbReference type="ARBA" id="ARBA00001946"/>
    </source>
</evidence>
<dbReference type="InterPro" id="IPR011009">
    <property type="entry name" value="Kinase-like_dom_sf"/>
</dbReference>
<comment type="similarity">
    <text evidence="3">Belongs to the protein kinase superfamily. AGC Ser/Thr protein kinase family.</text>
</comment>
<dbReference type="PANTHER" id="PTHR24356:SF414">
    <property type="entry name" value="NON-SPECIFIC SERINE_THREONINE PROTEIN KINASE"/>
    <property type="match status" value="1"/>
</dbReference>
<feature type="compositionally biased region" description="Polar residues" evidence="15">
    <location>
        <begin position="1562"/>
        <end position="1580"/>
    </location>
</feature>
<feature type="compositionally biased region" description="Polar residues" evidence="15">
    <location>
        <begin position="890"/>
        <end position="910"/>
    </location>
</feature>
<evidence type="ECO:0000259" key="16">
    <source>
        <dbReference type="PROSITE" id="PS50011"/>
    </source>
</evidence>
<dbReference type="InterPro" id="IPR023142">
    <property type="entry name" value="MAST_pre-PK_dom_sf"/>
</dbReference>
<name>A0A7R9KD99_9ACAR</name>
<dbReference type="InterPro" id="IPR001478">
    <property type="entry name" value="PDZ"/>
</dbReference>
<evidence type="ECO:0000256" key="5">
    <source>
        <dbReference type="ARBA" id="ARBA00022490"/>
    </source>
</evidence>
<gene>
    <name evidence="19" type="ORF">OSB1V03_LOCUS1371</name>
</gene>
<feature type="compositionally biased region" description="Polar residues" evidence="15">
    <location>
        <begin position="33"/>
        <end position="53"/>
    </location>
</feature>
<feature type="region of interest" description="Disordered" evidence="15">
    <location>
        <begin position="1302"/>
        <end position="1356"/>
    </location>
</feature>
<dbReference type="InterPro" id="IPR008271">
    <property type="entry name" value="Ser/Thr_kinase_AS"/>
</dbReference>
<dbReference type="GO" id="GO:0005737">
    <property type="term" value="C:cytoplasm"/>
    <property type="evidence" value="ECO:0007669"/>
    <property type="project" value="UniProtKB-SubCell"/>
</dbReference>
<dbReference type="GO" id="GO:0035556">
    <property type="term" value="P:intracellular signal transduction"/>
    <property type="evidence" value="ECO:0007669"/>
    <property type="project" value="TreeGrafter"/>
</dbReference>
<dbReference type="InterPro" id="IPR036034">
    <property type="entry name" value="PDZ_sf"/>
</dbReference>
<feature type="compositionally biased region" description="Low complexity" evidence="15">
    <location>
        <begin position="1327"/>
        <end position="1352"/>
    </location>
</feature>
<dbReference type="CDD" id="cd06705">
    <property type="entry name" value="PDZ_MAST"/>
    <property type="match status" value="1"/>
</dbReference>
<evidence type="ECO:0000256" key="9">
    <source>
        <dbReference type="ARBA" id="ARBA00022741"/>
    </source>
</evidence>
<dbReference type="SMART" id="SM00220">
    <property type="entry name" value="S_TKc"/>
    <property type="match status" value="1"/>
</dbReference>
<proteinExistence type="inferred from homology"/>
<feature type="compositionally biased region" description="Polar residues" evidence="15">
    <location>
        <begin position="1450"/>
        <end position="1462"/>
    </location>
</feature>
<dbReference type="Pfam" id="PF08926">
    <property type="entry name" value="DUF1908"/>
    <property type="match status" value="1"/>
</dbReference>
<evidence type="ECO:0000313" key="19">
    <source>
        <dbReference type="EMBL" id="CAD7620891.1"/>
    </source>
</evidence>
<dbReference type="FunFam" id="1.10.510.10:FF:000012">
    <property type="entry name" value="microtubule-associated serine/threonine-protein kinase 2 isoform X1"/>
    <property type="match status" value="1"/>
</dbReference>
<feature type="region of interest" description="Disordered" evidence="15">
    <location>
        <begin position="1541"/>
        <end position="1656"/>
    </location>
</feature>
<feature type="compositionally biased region" description="Low complexity" evidence="15">
    <location>
        <begin position="1395"/>
        <end position="1404"/>
    </location>
</feature>
<dbReference type="FunFam" id="1.20.1480.20:FF:000001">
    <property type="entry name" value="microtubule-associated serine/threonine-protein kinase 4 isoform X1"/>
    <property type="match status" value="1"/>
</dbReference>
<evidence type="ECO:0000256" key="6">
    <source>
        <dbReference type="ARBA" id="ARBA00022527"/>
    </source>
</evidence>
<dbReference type="Gene3D" id="2.30.42.10">
    <property type="match status" value="1"/>
</dbReference>
<dbReference type="CDD" id="cd05609">
    <property type="entry name" value="STKc_MAST"/>
    <property type="match status" value="1"/>
</dbReference>
<feature type="compositionally biased region" description="Basic and acidic residues" evidence="15">
    <location>
        <begin position="999"/>
        <end position="1010"/>
    </location>
</feature>
<evidence type="ECO:0000256" key="8">
    <source>
        <dbReference type="ARBA" id="ARBA00022679"/>
    </source>
</evidence>
<keyword evidence="5" id="KW-0963">Cytoplasm</keyword>
<evidence type="ECO:0000256" key="13">
    <source>
        <dbReference type="ARBA" id="ARBA00047899"/>
    </source>
</evidence>
<protein>
    <recommendedName>
        <fullName evidence="4">non-specific serine/threonine protein kinase</fullName>
        <ecNumber evidence="4">2.7.11.1</ecNumber>
    </recommendedName>
</protein>
<feature type="region of interest" description="Disordered" evidence="15">
    <location>
        <begin position="475"/>
        <end position="503"/>
    </location>
</feature>
<feature type="region of interest" description="Disordered" evidence="15">
    <location>
        <begin position="1068"/>
        <end position="1093"/>
    </location>
</feature>
<feature type="region of interest" description="Disordered" evidence="15">
    <location>
        <begin position="1450"/>
        <end position="1472"/>
    </location>
</feature>
<comment type="catalytic activity">
    <reaction evidence="14">
        <text>L-seryl-[protein] + ATP = O-phospho-L-seryl-[protein] + ADP + H(+)</text>
        <dbReference type="Rhea" id="RHEA:17989"/>
        <dbReference type="Rhea" id="RHEA-COMP:9863"/>
        <dbReference type="Rhea" id="RHEA-COMP:11604"/>
        <dbReference type="ChEBI" id="CHEBI:15378"/>
        <dbReference type="ChEBI" id="CHEBI:29999"/>
        <dbReference type="ChEBI" id="CHEBI:30616"/>
        <dbReference type="ChEBI" id="CHEBI:83421"/>
        <dbReference type="ChEBI" id="CHEBI:456216"/>
        <dbReference type="EC" id="2.7.11.1"/>
    </reaction>
</comment>
<evidence type="ECO:0000256" key="7">
    <source>
        <dbReference type="ARBA" id="ARBA00022553"/>
    </source>
</evidence>
<keyword evidence="7" id="KW-0597">Phosphoprotein</keyword>
<feature type="compositionally biased region" description="Low complexity" evidence="15">
    <location>
        <begin position="1637"/>
        <end position="1656"/>
    </location>
</feature>
<feature type="domain" description="PDZ" evidence="17">
    <location>
        <begin position="1098"/>
        <end position="1186"/>
    </location>
</feature>
<dbReference type="InterPro" id="IPR041489">
    <property type="entry name" value="PDZ_6"/>
</dbReference>
<feature type="compositionally biased region" description="Low complexity" evidence="15">
    <location>
        <begin position="1302"/>
        <end position="1312"/>
    </location>
</feature>
<feature type="compositionally biased region" description="Low complexity" evidence="15">
    <location>
        <begin position="150"/>
        <end position="167"/>
    </location>
</feature>
<dbReference type="Pfam" id="PF17820">
    <property type="entry name" value="PDZ_6"/>
    <property type="match status" value="1"/>
</dbReference>
<keyword evidence="10" id="KW-0418">Kinase</keyword>
<dbReference type="PROSITE" id="PS50011">
    <property type="entry name" value="PROTEIN_KINASE_DOM"/>
    <property type="match status" value="1"/>
</dbReference>
<dbReference type="Pfam" id="PF00069">
    <property type="entry name" value="Pkinase"/>
    <property type="match status" value="1"/>
</dbReference>
<feature type="region of interest" description="Disordered" evidence="15">
    <location>
        <begin position="1500"/>
        <end position="1520"/>
    </location>
</feature>
<dbReference type="Gene3D" id="3.30.200.20">
    <property type="entry name" value="Phosphorylase Kinase, domain 1"/>
    <property type="match status" value="1"/>
</dbReference>
<dbReference type="OrthoDB" id="10070999at2759"/>
<keyword evidence="20" id="KW-1185">Reference proteome</keyword>
<feature type="domain" description="Protein kinase" evidence="16">
    <location>
        <begin position="509"/>
        <end position="783"/>
    </location>
</feature>
<dbReference type="SMART" id="SM00228">
    <property type="entry name" value="PDZ"/>
    <property type="match status" value="1"/>
</dbReference>
<dbReference type="SUPFAM" id="SSF140482">
    <property type="entry name" value="MAST3 pre-PK domain-like"/>
    <property type="match status" value="1"/>
</dbReference>
<comment type="subcellular location">
    <subcellularLocation>
        <location evidence="2">Cytoplasm</location>
    </subcellularLocation>
</comment>
<evidence type="ECO:0000256" key="4">
    <source>
        <dbReference type="ARBA" id="ARBA00012513"/>
    </source>
</evidence>
<dbReference type="FunFam" id="2.30.42.10:FF:000008">
    <property type="entry name" value="microtubule-associated serine/threonine-protein kinase 4 isoform X2"/>
    <property type="match status" value="1"/>
</dbReference>
<feature type="compositionally biased region" description="Basic residues" evidence="15">
    <location>
        <begin position="1193"/>
        <end position="1206"/>
    </location>
</feature>
<comment type="catalytic activity">
    <reaction evidence="13">
        <text>L-threonyl-[protein] + ATP = O-phospho-L-threonyl-[protein] + ADP + H(+)</text>
        <dbReference type="Rhea" id="RHEA:46608"/>
        <dbReference type="Rhea" id="RHEA-COMP:11060"/>
        <dbReference type="Rhea" id="RHEA-COMP:11605"/>
        <dbReference type="ChEBI" id="CHEBI:15378"/>
        <dbReference type="ChEBI" id="CHEBI:30013"/>
        <dbReference type="ChEBI" id="CHEBI:30616"/>
        <dbReference type="ChEBI" id="CHEBI:61977"/>
        <dbReference type="ChEBI" id="CHEBI:456216"/>
        <dbReference type="EC" id="2.7.11.1"/>
    </reaction>
</comment>
<keyword evidence="9" id="KW-0547">Nucleotide-binding</keyword>
<dbReference type="SUPFAM" id="SSF50156">
    <property type="entry name" value="PDZ domain-like"/>
    <property type="match status" value="1"/>
</dbReference>
<feature type="region of interest" description="Disordered" evidence="15">
    <location>
        <begin position="1378"/>
        <end position="1404"/>
    </location>
</feature>
<dbReference type="PROSITE" id="PS51285">
    <property type="entry name" value="AGC_KINASE_CTER"/>
    <property type="match status" value="1"/>
</dbReference>
<reference evidence="19" key="1">
    <citation type="submission" date="2020-11" db="EMBL/GenBank/DDBJ databases">
        <authorList>
            <person name="Tran Van P."/>
        </authorList>
    </citation>
    <scope>NUCLEOTIDE SEQUENCE</scope>
</reference>
<sequence length="1656" mass="182812">MDEDLSALDPQSGHRHVFGCQSVDTHHVPQLPQHVSTRTAVTDSTDTNPSHTSLHLHRYRSRTSFGRQLSNSEICRRRRDSLSALNYQNLSSSGSVINVDPSSGETSNLVRFRSSLMGQSAPSLSPSMKEANNTRKTHRCATRKSLIPVSPTLPRSPLPQSSPLESPRNMSPSTHFVFATNKKIEGRRWSVASLPSSGYGTNTPNSSNSQCSSQEKLHQLCHLSHEDSTHASMGGHMHHIHHCCHHVSHNLLQHSHHNKILSLETAQHFSSNDSNPSYDEEVRCLSPMIRPRSRSLSSPVRSPSADSERILMNNLYKERFPKATQQMEEKLFKFISDQLNIDDIECWAASDAVFRFAHHQVIELAKDCLQKSKDKLITSHYFFEISENLEKLLVECREKSPTAANHLCSLIKKVMIILSRPARLLECLEFDPEEFYRLLEAAEGQAKSTQGIKVSVPQYIISKLGLNRDPLADMSPNMESLDIKDDNELNPQSDGKAEEMAKPPSEEDYETIKLISNGAYGAVHLVRHLESRQRFAMKKINKQNLLLRNQVEQVFAERDIMSFTDNPFVVSMFCSFETKRYLCLVMEYVEGGDCATLLKNMGPFPLDLSRLYFAETVLAVDYLHSFGIVHRDLKPDNLLITALGHIKLTDFGLSKMGLMNLATSLSEGYLDRETKQFTDKQVFGTPEYLAPEVILRQGYGRTVDWWSAGVILYEFLIGCVPFFGETPEELFAHVINDEIEWPDEQDWPLIDDSKDIISQLLQHNPIDRLGAGGAHEVKEHSFFDDINWEALLRQKAEFVPQLDGEDDTSYFDTRADRYNHDCVDSEDLEDTDDSSLFGSFSSCSPRYRKVYSRIEKELEQENRLRLSSSSSSLKEEITICPKTRTHSTKSDSSILRSMSVTEDQMKSQSHPKLLDSKSAYTPTLSKPMAQSTPESSQTESEDISPQTYRKRKPLSITKDALPKFSFSVDDTSTLYESPNSSPHISIKELPPLDESFTSSDEKSSSPRRLSDGPYGSGLPVSAKISIPSVSPMRQPMRSRAVIKSASASGLSLIISSDDSSVARIGSLAATSSGGSTTSSRDTSPNREMNSLPSQLKPPIILRKGPRGFGFTLKAIRVYYGESDYYIVNHLVLAVESNSPAFEAGLRPGDLITHINGESITGLLHPQVLQLVLSGGDKVNIRTTPLENTSIKSGGRKRNPHTSKMARRPINSNNKHHKNVKSSHVKRSDSDKRRRSSLFRRLSSKRASVEMNQLVINTSGTTQLPPITPPPISAQQITPSRSYQSLHRTLANVSLDNVIISSGSTTSSVTPPSYRLPTCSQSDSSNTTGNSSVDSSPTSSAPNSPASTTRPSSLHGLKHKLIQTFRSPRRKSCGHIPLSPLARTQGVSPTVNTLQTTSPTSRSPSPLAFPVHHQIGSSQTTQTFVLQKNSSGVKLATNNLLTPIDIRTNTSDASLRSTSPETMSSSKLSDNNSSYALKKRESLTSSPLALSSCPPSASVSKLALESTKKHSNSSPKSSKKMEKCCDPLIGCNKTSKISSSDIKQNELISSSSSESSVIQMSSKTSGPSLDSNRLTSLSTETAIDRRSVKHSSSSSTSSTTSSSCSSVVSKSTKTTSTASSSTKFLSKQTTYEKKKSSSRSTSTSKSTNSSTKSNSNK</sequence>
<evidence type="ECO:0000256" key="15">
    <source>
        <dbReference type="SAM" id="MobiDB-lite"/>
    </source>
</evidence>
<dbReference type="FunFam" id="3.30.200.20:FF:000012">
    <property type="entry name" value="microtubule-associated serine/threonine-protein kinase 2 isoform X1"/>
    <property type="match status" value="1"/>
</dbReference>
<dbReference type="InterPro" id="IPR015022">
    <property type="entry name" value="MAST_pre-PK_dom"/>
</dbReference>